<dbReference type="EMBL" id="AZBU02000005">
    <property type="protein sequence ID" value="TKR76801.1"/>
    <property type="molecule type" value="Genomic_DNA"/>
</dbReference>
<dbReference type="AlphaFoldDB" id="A0A4U5N386"/>
<protein>
    <submittedName>
        <fullName evidence="1">Uncharacterized protein</fullName>
    </submittedName>
</protein>
<keyword evidence="2" id="KW-1185">Reference proteome</keyword>
<reference evidence="1 2" key="1">
    <citation type="journal article" date="2015" name="Genome Biol.">
        <title>Comparative genomics of Steinernema reveals deeply conserved gene regulatory networks.</title>
        <authorList>
            <person name="Dillman A.R."/>
            <person name="Macchietto M."/>
            <person name="Porter C.F."/>
            <person name="Rogers A."/>
            <person name="Williams B."/>
            <person name="Antoshechkin I."/>
            <person name="Lee M.M."/>
            <person name="Goodwin Z."/>
            <person name="Lu X."/>
            <person name="Lewis E.E."/>
            <person name="Goodrich-Blair H."/>
            <person name="Stock S.P."/>
            <person name="Adams B.J."/>
            <person name="Sternberg P.W."/>
            <person name="Mortazavi A."/>
        </authorList>
    </citation>
    <scope>NUCLEOTIDE SEQUENCE [LARGE SCALE GENOMIC DNA]</scope>
    <source>
        <strain evidence="1 2">ALL</strain>
    </source>
</reference>
<organism evidence="1 2">
    <name type="scientific">Steinernema carpocapsae</name>
    <name type="common">Entomopathogenic nematode</name>
    <dbReference type="NCBI Taxonomy" id="34508"/>
    <lineage>
        <taxon>Eukaryota</taxon>
        <taxon>Metazoa</taxon>
        <taxon>Ecdysozoa</taxon>
        <taxon>Nematoda</taxon>
        <taxon>Chromadorea</taxon>
        <taxon>Rhabditida</taxon>
        <taxon>Tylenchina</taxon>
        <taxon>Panagrolaimomorpha</taxon>
        <taxon>Strongyloidoidea</taxon>
        <taxon>Steinernematidae</taxon>
        <taxon>Steinernema</taxon>
    </lineage>
</organism>
<gene>
    <name evidence="1" type="ORF">L596_017886</name>
</gene>
<dbReference type="Proteomes" id="UP000298663">
    <property type="component" value="Unassembled WGS sequence"/>
</dbReference>
<evidence type="ECO:0000313" key="2">
    <source>
        <dbReference type="Proteomes" id="UP000298663"/>
    </source>
</evidence>
<sequence>MQKRVYLWHEFRINRIHHDTPIGDFLFRVTGNVIAKLLDSHHMKRSPLVILSYGIWHILMFFQPRTIEFR</sequence>
<comment type="caution">
    <text evidence="1">The sequence shown here is derived from an EMBL/GenBank/DDBJ whole genome shotgun (WGS) entry which is preliminary data.</text>
</comment>
<evidence type="ECO:0000313" key="1">
    <source>
        <dbReference type="EMBL" id="TKR76801.1"/>
    </source>
</evidence>
<name>A0A4U5N386_STECR</name>
<reference evidence="1 2" key="2">
    <citation type="journal article" date="2019" name="G3 (Bethesda)">
        <title>Hybrid Assembly of the Genome of the Entomopathogenic Nematode Steinernema carpocapsae Identifies the X-Chromosome.</title>
        <authorList>
            <person name="Serra L."/>
            <person name="Macchietto M."/>
            <person name="Macias-Munoz A."/>
            <person name="McGill C.J."/>
            <person name="Rodriguez I.M."/>
            <person name="Rodriguez B."/>
            <person name="Murad R."/>
            <person name="Mortazavi A."/>
        </authorList>
    </citation>
    <scope>NUCLEOTIDE SEQUENCE [LARGE SCALE GENOMIC DNA]</scope>
    <source>
        <strain evidence="1 2">ALL</strain>
    </source>
</reference>
<proteinExistence type="predicted"/>
<accession>A0A4U5N386</accession>